<keyword evidence="1" id="KW-1133">Transmembrane helix</keyword>
<keyword evidence="1" id="KW-0812">Transmembrane</keyword>
<keyword evidence="1" id="KW-0472">Membrane</keyword>
<sequence>MLHIFITYFNSATIYCAYLVTICALVLISTKEKFQTVSCNERESREYSETKTTYNPDID</sequence>
<reference evidence="2" key="1">
    <citation type="submission" date="2021-06" db="EMBL/GenBank/DDBJ databases">
        <authorList>
            <consortium name="DOE Joint Genome Institute"/>
            <person name="Mondo S.J."/>
            <person name="Amses K.R."/>
            <person name="Simmons D.R."/>
            <person name="Longcore J.E."/>
            <person name="Seto K."/>
            <person name="Alves G.H."/>
            <person name="Bonds A.E."/>
            <person name="Quandt C.A."/>
            <person name="Davis W.J."/>
            <person name="Chang Y."/>
            <person name="Letcher P.M."/>
            <person name="Powell M.J."/>
            <person name="Kuo A."/>
            <person name="Labutti K."/>
            <person name="Pangilinan J."/>
            <person name="Andreopoulos W."/>
            <person name="Tritt A."/>
            <person name="Riley R."/>
            <person name="Hundley H."/>
            <person name="Johnson J."/>
            <person name="Lipzen A."/>
            <person name="Barry K."/>
            <person name="Berbee M.L."/>
            <person name="Buchler N.E."/>
            <person name="Grigoriev I.V."/>
            <person name="Spatafora J.W."/>
            <person name="Stajich J.E."/>
            <person name="James T.Y."/>
        </authorList>
    </citation>
    <scope>NUCLEOTIDE SEQUENCE</scope>
    <source>
        <strain evidence="2">AG</strain>
    </source>
</reference>
<comment type="caution">
    <text evidence="2">The sequence shown here is derived from an EMBL/GenBank/DDBJ whole genome shotgun (WGS) entry which is preliminary data.</text>
</comment>
<name>A0AAD5H9R6_UMBRA</name>
<protein>
    <submittedName>
        <fullName evidence="2">Uncharacterized protein</fullName>
    </submittedName>
</protein>
<organism evidence="2 3">
    <name type="scientific">Umbelopsis ramanniana AG</name>
    <dbReference type="NCBI Taxonomy" id="1314678"/>
    <lineage>
        <taxon>Eukaryota</taxon>
        <taxon>Fungi</taxon>
        <taxon>Fungi incertae sedis</taxon>
        <taxon>Mucoromycota</taxon>
        <taxon>Mucoromycotina</taxon>
        <taxon>Umbelopsidomycetes</taxon>
        <taxon>Umbelopsidales</taxon>
        <taxon>Umbelopsidaceae</taxon>
        <taxon>Umbelopsis</taxon>
    </lineage>
</organism>
<evidence type="ECO:0000256" key="1">
    <source>
        <dbReference type="SAM" id="Phobius"/>
    </source>
</evidence>
<feature type="transmembrane region" description="Helical" evidence="1">
    <location>
        <begin position="6"/>
        <end position="28"/>
    </location>
</feature>
<dbReference type="EMBL" id="MU620959">
    <property type="protein sequence ID" value="KAI8576242.1"/>
    <property type="molecule type" value="Genomic_DNA"/>
</dbReference>
<dbReference type="Proteomes" id="UP001206595">
    <property type="component" value="Unassembled WGS sequence"/>
</dbReference>
<proteinExistence type="predicted"/>
<evidence type="ECO:0000313" key="2">
    <source>
        <dbReference type="EMBL" id="KAI8576242.1"/>
    </source>
</evidence>
<dbReference type="AlphaFoldDB" id="A0AAD5H9R6"/>
<dbReference type="RefSeq" id="XP_051441246.1">
    <property type="nucleotide sequence ID" value="XM_051591733.1"/>
</dbReference>
<reference evidence="2" key="2">
    <citation type="journal article" date="2022" name="Proc. Natl. Acad. Sci. U.S.A.">
        <title>Diploid-dominant life cycles characterize the early evolution of Fungi.</title>
        <authorList>
            <person name="Amses K.R."/>
            <person name="Simmons D.R."/>
            <person name="Longcore J.E."/>
            <person name="Mondo S.J."/>
            <person name="Seto K."/>
            <person name="Jeronimo G.H."/>
            <person name="Bonds A.E."/>
            <person name="Quandt C.A."/>
            <person name="Davis W.J."/>
            <person name="Chang Y."/>
            <person name="Federici B.A."/>
            <person name="Kuo A."/>
            <person name="LaButti K."/>
            <person name="Pangilinan J."/>
            <person name="Andreopoulos W."/>
            <person name="Tritt A."/>
            <person name="Riley R."/>
            <person name="Hundley H."/>
            <person name="Johnson J."/>
            <person name="Lipzen A."/>
            <person name="Barry K."/>
            <person name="Lang B.F."/>
            <person name="Cuomo C.A."/>
            <person name="Buchler N.E."/>
            <person name="Grigoriev I.V."/>
            <person name="Spatafora J.W."/>
            <person name="Stajich J.E."/>
            <person name="James T.Y."/>
        </authorList>
    </citation>
    <scope>NUCLEOTIDE SEQUENCE</scope>
    <source>
        <strain evidence="2">AG</strain>
    </source>
</reference>
<keyword evidence="3" id="KW-1185">Reference proteome</keyword>
<evidence type="ECO:0000313" key="3">
    <source>
        <dbReference type="Proteomes" id="UP001206595"/>
    </source>
</evidence>
<dbReference type="GeneID" id="75917076"/>
<accession>A0AAD5H9R6</accession>
<gene>
    <name evidence="2" type="ORF">K450DRAFT_257801</name>
</gene>